<dbReference type="Gene3D" id="3.40.50.720">
    <property type="entry name" value="NAD(P)-binding Rossmann-like Domain"/>
    <property type="match status" value="1"/>
</dbReference>
<dbReference type="PANTHER" id="PTHR44196:SF3">
    <property type="entry name" value="SHORT CHAIN DEHYDROGENASE FAMILY PROTEIN"/>
    <property type="match status" value="1"/>
</dbReference>
<dbReference type="Proteomes" id="UP000295023">
    <property type="component" value="Unassembled WGS sequence"/>
</dbReference>
<proteinExistence type="inferred from homology"/>
<dbReference type="SUPFAM" id="SSF51735">
    <property type="entry name" value="NAD(P)-binding Rossmann-fold domains"/>
    <property type="match status" value="1"/>
</dbReference>
<dbReference type="InterPro" id="IPR020904">
    <property type="entry name" value="Sc_DH/Rdtase_CS"/>
</dbReference>
<comment type="caution">
    <text evidence="3">The sequence shown here is derived from an EMBL/GenBank/DDBJ whole genome shotgun (WGS) entry which is preliminary data.</text>
</comment>
<keyword evidence="4" id="KW-1185">Reference proteome</keyword>
<reference evidence="3 4" key="1">
    <citation type="submission" date="2019-03" db="EMBL/GenBank/DDBJ databases">
        <title>Paracraurococcus aquatilis NE82 genome sequence.</title>
        <authorList>
            <person name="Zhao Y."/>
            <person name="Du Z."/>
        </authorList>
    </citation>
    <scope>NUCLEOTIDE SEQUENCE [LARGE SCALE GENOMIC DNA]</scope>
    <source>
        <strain evidence="3 4">NE82</strain>
    </source>
</reference>
<dbReference type="GO" id="GO:0016020">
    <property type="term" value="C:membrane"/>
    <property type="evidence" value="ECO:0007669"/>
    <property type="project" value="TreeGrafter"/>
</dbReference>
<dbReference type="NCBIfam" id="NF005489">
    <property type="entry name" value="PRK07102.1"/>
    <property type="match status" value="1"/>
</dbReference>
<name>A0A4R4D260_9PROT</name>
<dbReference type="InterPro" id="IPR002347">
    <property type="entry name" value="SDR_fam"/>
</dbReference>
<dbReference type="OrthoDB" id="335726at2"/>
<dbReference type="PROSITE" id="PS00061">
    <property type="entry name" value="ADH_SHORT"/>
    <property type="match status" value="1"/>
</dbReference>
<accession>A0A4R4D260</accession>
<dbReference type="EMBL" id="SKBM01000050">
    <property type="protein sequence ID" value="TCZ52263.1"/>
    <property type="molecule type" value="Genomic_DNA"/>
</dbReference>
<evidence type="ECO:0000313" key="4">
    <source>
        <dbReference type="Proteomes" id="UP000295023"/>
    </source>
</evidence>
<evidence type="ECO:0000256" key="1">
    <source>
        <dbReference type="ARBA" id="ARBA00006484"/>
    </source>
</evidence>
<gene>
    <name evidence="3" type="ORF">EXY23_26375</name>
</gene>
<dbReference type="PRINTS" id="PR00081">
    <property type="entry name" value="GDHRDH"/>
</dbReference>
<dbReference type="CDD" id="cd05233">
    <property type="entry name" value="SDR_c"/>
    <property type="match status" value="1"/>
</dbReference>
<evidence type="ECO:0000256" key="2">
    <source>
        <dbReference type="ARBA" id="ARBA00023002"/>
    </source>
</evidence>
<organism evidence="3 4">
    <name type="scientific">Roseicella aquatilis</name>
    <dbReference type="NCBI Taxonomy" id="2527868"/>
    <lineage>
        <taxon>Bacteria</taxon>
        <taxon>Pseudomonadati</taxon>
        <taxon>Pseudomonadota</taxon>
        <taxon>Alphaproteobacteria</taxon>
        <taxon>Acetobacterales</taxon>
        <taxon>Roseomonadaceae</taxon>
        <taxon>Roseicella</taxon>
    </lineage>
</organism>
<dbReference type="GO" id="GO:0016491">
    <property type="term" value="F:oxidoreductase activity"/>
    <property type="evidence" value="ECO:0007669"/>
    <property type="project" value="UniProtKB-KW"/>
</dbReference>
<evidence type="ECO:0000313" key="3">
    <source>
        <dbReference type="EMBL" id="TCZ52263.1"/>
    </source>
</evidence>
<dbReference type="AlphaFoldDB" id="A0A4R4D260"/>
<protein>
    <submittedName>
        <fullName evidence="3">SDR family oxidoreductase</fullName>
    </submittedName>
</protein>
<dbReference type="InterPro" id="IPR036291">
    <property type="entry name" value="NAD(P)-bd_dom_sf"/>
</dbReference>
<dbReference type="PANTHER" id="PTHR44196">
    <property type="entry name" value="DEHYDROGENASE/REDUCTASE SDR FAMILY MEMBER 7B"/>
    <property type="match status" value="1"/>
</dbReference>
<dbReference type="Pfam" id="PF00106">
    <property type="entry name" value="adh_short"/>
    <property type="match status" value="1"/>
</dbReference>
<sequence length="247" mass="26236">MADTKTVLVLGGTSDIGRATALRYAEAGWAVQLAARDAAEGERVRADIATRTGVPVTLHRLDILDTAGFGAVLDGLPALPDTAVCVIGLLGEQARSEADPAEAARVMRSNFEGPALLLEALAARFAARGRGTLVGVSSVAGDRGRASNYVYGAAKAGLTAYLAGMRHRLARLGVTVITVKPGFVRTRMTAGMPLPGPVTAAPREVAEAIFRADARGRPRSLYVRRVWWPIMTLIRLLPEPVFLRTRL</sequence>
<dbReference type="RefSeq" id="WP_132297295.1">
    <property type="nucleotide sequence ID" value="NZ_SKBM01000050.1"/>
</dbReference>
<comment type="similarity">
    <text evidence="1">Belongs to the short-chain dehydrogenases/reductases (SDR) family.</text>
</comment>
<keyword evidence="2" id="KW-0560">Oxidoreductase</keyword>